<reference evidence="2 3" key="1">
    <citation type="journal article" date="2017" name="Nat. Commun.">
        <title>In situ click chemistry generation of cyclooxygenase-2 inhibitors.</title>
        <authorList>
            <person name="Bhardwaj A."/>
            <person name="Kaur J."/>
            <person name="Wuest M."/>
            <person name="Wuest F."/>
        </authorList>
    </citation>
    <scope>NUCLEOTIDE SEQUENCE [LARGE SCALE GENOMIC DNA]</scope>
    <source>
        <strain evidence="2">S2_018_000_R2_106</strain>
    </source>
</reference>
<evidence type="ECO:0000313" key="2">
    <source>
        <dbReference type="EMBL" id="TKW61457.1"/>
    </source>
</evidence>
<name>A0A6N4RCK8_BLAVI</name>
<comment type="caution">
    <text evidence="2">The sequence shown here is derived from an EMBL/GenBank/DDBJ whole genome shotgun (WGS) entry which is preliminary data.</text>
</comment>
<dbReference type="EMBL" id="VAFM01000001">
    <property type="protein sequence ID" value="TKW61457.1"/>
    <property type="molecule type" value="Genomic_DNA"/>
</dbReference>
<protein>
    <submittedName>
        <fullName evidence="2">Uncharacterized protein</fullName>
    </submittedName>
</protein>
<sequence>MSTQLPPNLPDARTAQRLLDVFSQLEQALRNGRHASSAAHSDLETRMANLQFENQRLRATRQQAAERLDALLVRLKDQLIESSQQSVEEDAA</sequence>
<dbReference type="AlphaFoldDB" id="A0A6N4RCK8"/>
<accession>A0A6N4RCK8</accession>
<keyword evidence="1" id="KW-0175">Coiled coil</keyword>
<proteinExistence type="predicted"/>
<organism evidence="2 3">
    <name type="scientific">Blastochloris viridis</name>
    <name type="common">Rhodopseudomonas viridis</name>
    <dbReference type="NCBI Taxonomy" id="1079"/>
    <lineage>
        <taxon>Bacteria</taxon>
        <taxon>Pseudomonadati</taxon>
        <taxon>Pseudomonadota</taxon>
        <taxon>Alphaproteobacteria</taxon>
        <taxon>Hyphomicrobiales</taxon>
        <taxon>Blastochloridaceae</taxon>
        <taxon>Blastochloris</taxon>
    </lineage>
</organism>
<evidence type="ECO:0000256" key="1">
    <source>
        <dbReference type="SAM" id="Coils"/>
    </source>
</evidence>
<gene>
    <name evidence="2" type="ORF">DI628_02220</name>
</gene>
<evidence type="ECO:0000313" key="3">
    <source>
        <dbReference type="Proteomes" id="UP000320948"/>
    </source>
</evidence>
<feature type="coiled-coil region" evidence="1">
    <location>
        <begin position="40"/>
        <end position="85"/>
    </location>
</feature>
<dbReference type="Proteomes" id="UP000320948">
    <property type="component" value="Unassembled WGS sequence"/>
</dbReference>